<reference evidence="7" key="1">
    <citation type="submission" date="2016-10" db="EMBL/GenBank/DDBJ databases">
        <authorList>
            <person name="de Groot N.N."/>
        </authorList>
    </citation>
    <scope>NUCLEOTIDE SEQUENCE</scope>
</reference>
<sequence length="435" mass="49822">MSLIKKGLSDSKYYLIANIGNKLLAFLIIPILAKSISIEEFATYDLFLVITAFLNIFIILGIDSGIGILLSESQNSDKQLSFLYVSSILISFFALSLISTILFFIFLYVDRLFLLNGEIWIYICLYILFNMISYHTFSFLRWREKAKEASFITLFSYISGMLIGVYFLYLDKSVESYLQGLIIGLSLGSILSLYLSKEYIFKFQILDNSKVLLKELFILSLPYVPNSLGSSLMQMVDRVVIVMLFGMYELGLYALIMKIAKIPKIIIDTLSGGFFPIMFKSYKSEQGKKLIRNFFHIYLISIPIFFLIAYSMSDWIVKIFAGNKYIDVSYMFPMALVSILFIGGTKLNGLGYSIKRKTHYILYITFSAIVLNYIFSLLFGYFMGLEGVIVGTLTAGILKIYFYTLQSEKLYRFGYSFKLILFISLLSFILVLSCL</sequence>
<feature type="transmembrane region" description="Helical" evidence="6">
    <location>
        <begin position="239"/>
        <end position="256"/>
    </location>
</feature>
<keyword evidence="3 6" id="KW-0812">Transmembrane</keyword>
<dbReference type="InterPro" id="IPR050833">
    <property type="entry name" value="Poly_Biosynth_Transport"/>
</dbReference>
<name>A0A1W1CXS9_9ZZZZ</name>
<keyword evidence="4 6" id="KW-1133">Transmembrane helix</keyword>
<feature type="transmembrane region" description="Helical" evidence="6">
    <location>
        <begin position="45"/>
        <end position="70"/>
    </location>
</feature>
<dbReference type="GO" id="GO:0005886">
    <property type="term" value="C:plasma membrane"/>
    <property type="evidence" value="ECO:0007669"/>
    <property type="project" value="UniProtKB-SubCell"/>
</dbReference>
<comment type="subcellular location">
    <subcellularLocation>
        <location evidence="1">Cell membrane</location>
        <topology evidence="1">Multi-pass membrane protein</topology>
    </subcellularLocation>
</comment>
<evidence type="ECO:0000256" key="6">
    <source>
        <dbReference type="SAM" id="Phobius"/>
    </source>
</evidence>
<accession>A0A1W1CXS9</accession>
<dbReference type="PANTHER" id="PTHR30250">
    <property type="entry name" value="PST FAMILY PREDICTED COLANIC ACID TRANSPORTER"/>
    <property type="match status" value="1"/>
</dbReference>
<dbReference type="EMBL" id="FPHM01000161">
    <property type="protein sequence ID" value="SFV70604.1"/>
    <property type="molecule type" value="Genomic_DNA"/>
</dbReference>
<feature type="transmembrane region" description="Helical" evidence="6">
    <location>
        <begin position="176"/>
        <end position="195"/>
    </location>
</feature>
<feature type="transmembrane region" description="Helical" evidence="6">
    <location>
        <begin position="12"/>
        <end position="33"/>
    </location>
</feature>
<feature type="transmembrane region" description="Helical" evidence="6">
    <location>
        <begin position="417"/>
        <end position="433"/>
    </location>
</feature>
<keyword evidence="5 6" id="KW-0472">Membrane</keyword>
<feature type="transmembrane region" description="Helical" evidence="6">
    <location>
        <begin position="149"/>
        <end position="170"/>
    </location>
</feature>
<gene>
    <name evidence="7" type="ORF">MNB_SV-13-1004</name>
</gene>
<feature type="transmembrane region" description="Helical" evidence="6">
    <location>
        <begin position="388"/>
        <end position="405"/>
    </location>
</feature>
<evidence type="ECO:0000313" key="7">
    <source>
        <dbReference type="EMBL" id="SFV70604.1"/>
    </source>
</evidence>
<dbReference type="AlphaFoldDB" id="A0A1W1CXS9"/>
<dbReference type="PANTHER" id="PTHR30250:SF11">
    <property type="entry name" value="O-ANTIGEN TRANSPORTER-RELATED"/>
    <property type="match status" value="1"/>
</dbReference>
<evidence type="ECO:0000256" key="2">
    <source>
        <dbReference type="ARBA" id="ARBA00022475"/>
    </source>
</evidence>
<feature type="transmembrane region" description="Helical" evidence="6">
    <location>
        <begin position="330"/>
        <end position="348"/>
    </location>
</feature>
<evidence type="ECO:0000256" key="3">
    <source>
        <dbReference type="ARBA" id="ARBA00022692"/>
    </source>
</evidence>
<proteinExistence type="predicted"/>
<evidence type="ECO:0000256" key="5">
    <source>
        <dbReference type="ARBA" id="ARBA00023136"/>
    </source>
</evidence>
<organism evidence="7">
    <name type="scientific">hydrothermal vent metagenome</name>
    <dbReference type="NCBI Taxonomy" id="652676"/>
    <lineage>
        <taxon>unclassified sequences</taxon>
        <taxon>metagenomes</taxon>
        <taxon>ecological metagenomes</taxon>
    </lineage>
</organism>
<dbReference type="Pfam" id="PF01943">
    <property type="entry name" value="Polysacc_synt"/>
    <property type="match status" value="1"/>
</dbReference>
<evidence type="ECO:0000256" key="4">
    <source>
        <dbReference type="ARBA" id="ARBA00022989"/>
    </source>
</evidence>
<feature type="transmembrane region" description="Helical" evidence="6">
    <location>
        <begin position="360"/>
        <end position="382"/>
    </location>
</feature>
<dbReference type="InterPro" id="IPR002797">
    <property type="entry name" value="Polysacc_synth"/>
</dbReference>
<keyword evidence="2" id="KW-1003">Cell membrane</keyword>
<evidence type="ECO:0000256" key="1">
    <source>
        <dbReference type="ARBA" id="ARBA00004651"/>
    </source>
</evidence>
<protein>
    <submittedName>
        <fullName evidence="7">Polysaccharide biosynthesis protein</fullName>
    </submittedName>
</protein>
<feature type="transmembrane region" description="Helical" evidence="6">
    <location>
        <begin position="82"/>
        <end position="107"/>
    </location>
</feature>
<feature type="transmembrane region" description="Helical" evidence="6">
    <location>
        <begin position="290"/>
        <end position="310"/>
    </location>
</feature>
<feature type="transmembrane region" description="Helical" evidence="6">
    <location>
        <begin position="119"/>
        <end position="137"/>
    </location>
</feature>